<dbReference type="PANTHER" id="PTHR11655:SF14">
    <property type="entry name" value="LARGE RIBOSOMAL SUBUNIT PROTEIN UL6M"/>
    <property type="match status" value="1"/>
</dbReference>
<name>A0A383VWD0_TETOB</name>
<evidence type="ECO:0000256" key="2">
    <source>
        <dbReference type="ARBA" id="ARBA00022980"/>
    </source>
</evidence>
<dbReference type="Proteomes" id="UP000256970">
    <property type="component" value="Unassembled WGS sequence"/>
</dbReference>
<evidence type="ECO:0000256" key="3">
    <source>
        <dbReference type="ARBA" id="ARBA00023274"/>
    </source>
</evidence>
<proteinExistence type="inferred from homology"/>
<dbReference type="GO" id="GO:0006412">
    <property type="term" value="P:translation"/>
    <property type="evidence" value="ECO:0007669"/>
    <property type="project" value="InterPro"/>
</dbReference>
<evidence type="ECO:0000313" key="5">
    <source>
        <dbReference type="EMBL" id="SZX69074.1"/>
    </source>
</evidence>
<keyword evidence="2" id="KW-0689">Ribosomal protein</keyword>
<dbReference type="InterPro" id="IPR000702">
    <property type="entry name" value="Ribosomal_uL6-like"/>
</dbReference>
<dbReference type="Gene3D" id="3.90.930.12">
    <property type="entry name" value="Ribosomal protein L6, alpha-beta domain"/>
    <property type="match status" value="2"/>
</dbReference>
<keyword evidence="6" id="KW-1185">Reference proteome</keyword>
<dbReference type="PANTHER" id="PTHR11655">
    <property type="entry name" value="60S/50S RIBOSOMAL PROTEIN L6/L9"/>
    <property type="match status" value="1"/>
</dbReference>
<sequence length="430" mass="45823">MLQQCASRSAISGLQALAPCVQHCSWFWLNSSAAGTLQEGVVAVASSVVASDGSCSSQQQQQQQQQQAGVQHRQECTGLHDLQRQQQQQQPSALPLLDSFPQLLQQPTQSHPFAWPGSSRAFSSSSSSSAAAQQRPLKCIPAAAAAAAAAAGWSVLLPATSWQLGQQLQQQRGIRQMLPFDSAPKPLPRFRKPSKDGRMNRMVIRIPPQVQVQLQDQAITLTGKAGSTSLKLSFLDPTGLVAWQAHTHDAAAAAAAAPGSGSLLLLASPSKRCWRGIQTHIDNAVHGVMQGYLVGITVQGVGYRMEPVSAATTAAALAARGGSSSSSKASRRIIWEQEAEKTNIAYPHKQPAQAVRLKVGYTRACIFQLPEGVLAFFVKPALMYLYGVDKALVTNTAAAIRAVRKPNAYTGNGIQLVGEVLKLKQRAGSK</sequence>
<dbReference type="GO" id="GO:0019843">
    <property type="term" value="F:rRNA binding"/>
    <property type="evidence" value="ECO:0007669"/>
    <property type="project" value="InterPro"/>
</dbReference>
<evidence type="ECO:0000256" key="1">
    <source>
        <dbReference type="ARBA" id="ARBA00009356"/>
    </source>
</evidence>
<comment type="similarity">
    <text evidence="1">Belongs to the universal ribosomal protein uL6 family.</text>
</comment>
<feature type="region of interest" description="Disordered" evidence="4">
    <location>
        <begin position="108"/>
        <end position="127"/>
    </location>
</feature>
<gene>
    <name evidence="5" type="ORF">BQ4739_LOCUS9378</name>
</gene>
<dbReference type="GO" id="GO:0003735">
    <property type="term" value="F:structural constituent of ribosome"/>
    <property type="evidence" value="ECO:0007669"/>
    <property type="project" value="InterPro"/>
</dbReference>
<evidence type="ECO:0000313" key="6">
    <source>
        <dbReference type="Proteomes" id="UP000256970"/>
    </source>
</evidence>
<dbReference type="SUPFAM" id="SSF56053">
    <property type="entry name" value="Ribosomal protein L6"/>
    <property type="match status" value="2"/>
</dbReference>
<accession>A0A383VWD0</accession>
<organism evidence="5 6">
    <name type="scientific">Tetradesmus obliquus</name>
    <name type="common">Green alga</name>
    <name type="synonym">Acutodesmus obliquus</name>
    <dbReference type="NCBI Taxonomy" id="3088"/>
    <lineage>
        <taxon>Eukaryota</taxon>
        <taxon>Viridiplantae</taxon>
        <taxon>Chlorophyta</taxon>
        <taxon>core chlorophytes</taxon>
        <taxon>Chlorophyceae</taxon>
        <taxon>CS clade</taxon>
        <taxon>Sphaeropleales</taxon>
        <taxon>Scenedesmaceae</taxon>
        <taxon>Tetradesmus</taxon>
    </lineage>
</organism>
<feature type="compositionally biased region" description="Low complexity" evidence="4">
    <location>
        <begin position="118"/>
        <end position="127"/>
    </location>
</feature>
<evidence type="ECO:0000256" key="4">
    <source>
        <dbReference type="SAM" id="MobiDB-lite"/>
    </source>
</evidence>
<dbReference type="AlphaFoldDB" id="A0A383VWD0"/>
<protein>
    <recommendedName>
        <fullName evidence="7">Ribosomal protein L6 alpha-beta domain-containing protein</fullName>
    </recommendedName>
</protein>
<dbReference type="STRING" id="3088.A0A383VWD0"/>
<keyword evidence="3" id="KW-0687">Ribonucleoprotein</keyword>
<dbReference type="InterPro" id="IPR036789">
    <property type="entry name" value="Ribosomal_uL6-like_a/b-dom_sf"/>
</dbReference>
<dbReference type="GO" id="GO:0005762">
    <property type="term" value="C:mitochondrial large ribosomal subunit"/>
    <property type="evidence" value="ECO:0007669"/>
    <property type="project" value="TreeGrafter"/>
</dbReference>
<evidence type="ECO:0008006" key="7">
    <source>
        <dbReference type="Google" id="ProtNLM"/>
    </source>
</evidence>
<dbReference type="EMBL" id="FNXT01000900">
    <property type="protein sequence ID" value="SZX69074.1"/>
    <property type="molecule type" value="Genomic_DNA"/>
</dbReference>
<reference evidence="5 6" key="1">
    <citation type="submission" date="2016-10" db="EMBL/GenBank/DDBJ databases">
        <authorList>
            <person name="Cai Z."/>
        </authorList>
    </citation>
    <scope>NUCLEOTIDE SEQUENCE [LARGE SCALE GENOMIC DNA]</scope>
</reference>